<dbReference type="EMBL" id="SRRZ01000056">
    <property type="protein sequence ID" value="NQE35455.1"/>
    <property type="molecule type" value="Genomic_DNA"/>
</dbReference>
<organism evidence="1 2">
    <name type="scientific">Microcoleus asticus IPMA8</name>
    <dbReference type="NCBI Taxonomy" id="2563858"/>
    <lineage>
        <taxon>Bacteria</taxon>
        <taxon>Bacillati</taxon>
        <taxon>Cyanobacteriota</taxon>
        <taxon>Cyanophyceae</taxon>
        <taxon>Oscillatoriophycideae</taxon>
        <taxon>Oscillatoriales</taxon>
        <taxon>Microcoleaceae</taxon>
        <taxon>Microcoleus</taxon>
        <taxon>Microcoleus asticus</taxon>
    </lineage>
</organism>
<reference evidence="1 2" key="1">
    <citation type="journal article" date="2020" name="Sci. Rep.">
        <title>A novel cyanobacterial geosmin producer, revising GeoA distribution and dispersion patterns in Bacteria.</title>
        <authorList>
            <person name="Churro C."/>
            <person name="Semedo-Aguiar A.P."/>
            <person name="Silva A.D."/>
            <person name="Pereira-Leal J.B."/>
            <person name="Leite R.B."/>
        </authorList>
    </citation>
    <scope>NUCLEOTIDE SEQUENCE [LARGE SCALE GENOMIC DNA]</scope>
    <source>
        <strain evidence="1 2">IPMA8</strain>
    </source>
</reference>
<comment type="caution">
    <text evidence="1">The sequence shown here is derived from an EMBL/GenBank/DDBJ whole genome shotgun (WGS) entry which is preliminary data.</text>
</comment>
<proteinExistence type="predicted"/>
<dbReference type="Proteomes" id="UP000702425">
    <property type="component" value="Unassembled WGS sequence"/>
</dbReference>
<name>A0ABX2CYJ4_9CYAN</name>
<gene>
    <name evidence="1" type="ORF">E5S67_03187</name>
</gene>
<protein>
    <recommendedName>
        <fullName evidence="3">DUF2281 domain-containing protein</fullName>
    </recommendedName>
</protein>
<evidence type="ECO:0008006" key="3">
    <source>
        <dbReference type="Google" id="ProtNLM"/>
    </source>
</evidence>
<evidence type="ECO:0000313" key="1">
    <source>
        <dbReference type="EMBL" id="NQE35455.1"/>
    </source>
</evidence>
<evidence type="ECO:0000313" key="2">
    <source>
        <dbReference type="Proteomes" id="UP000702425"/>
    </source>
</evidence>
<keyword evidence="2" id="KW-1185">Reference proteome</keyword>
<dbReference type="RefSeq" id="WP_216670496.1">
    <property type="nucleotide sequence ID" value="NZ_CAWPPK010000270.1"/>
</dbReference>
<sequence>METINLKEEVRSLIDKLPENFTWPDLISAVYLKQAMKSEPIQVKGIKQGKSIQLSENINIPDGSLVLIEVREVSPINNEEKWKRMKEFLVSLSDEDREEWRKIGEFLEGDRTTNRKSSVIPPKKRRAPLFGSDRDLISISDGFDEPLKDFKDYM</sequence>
<accession>A0ABX2CYJ4</accession>